<keyword evidence="1" id="KW-0472">Membrane</keyword>
<proteinExistence type="predicted"/>
<dbReference type="AlphaFoldDB" id="A0A7C9RNA0"/>
<gene>
    <name evidence="2" type="ORF">G7043_09780</name>
</gene>
<evidence type="ECO:0000256" key="1">
    <source>
        <dbReference type="SAM" id="Phobius"/>
    </source>
</evidence>
<evidence type="ECO:0000313" key="2">
    <source>
        <dbReference type="EMBL" id="NGY59211.1"/>
    </source>
</evidence>
<feature type="transmembrane region" description="Helical" evidence="1">
    <location>
        <begin position="55"/>
        <end position="77"/>
    </location>
</feature>
<dbReference type="Proteomes" id="UP000481360">
    <property type="component" value="Unassembled WGS sequence"/>
</dbReference>
<keyword evidence="1" id="KW-0812">Transmembrane</keyword>
<feature type="transmembrane region" description="Helical" evidence="1">
    <location>
        <begin position="98"/>
        <end position="117"/>
    </location>
</feature>
<protein>
    <submittedName>
        <fullName evidence="2">Uncharacterized protein</fullName>
    </submittedName>
</protein>
<sequence length="921" mass="102136">MLEAVVQSYRKVMAWRVVGSYVIIVLATAVGARFIEVGLFASLAPSARDALSVMWQVHGAIISVGFTGLAITFQLLADPQVSPGPARRSVMRRIRFNQLLVVGIASDIATGMAAIWFHSHANVFLMFMLAFVPSILAIGVTYAYSAHLFGRPHEVEDLTLDDLIATIRDTARQLACYNEKASKLDEVVRKLPSIALGRNADPSSVPTLVVRVPEPVPPGLIQGFDTKKLEQISSLLVSAGAMKDIQSGESKSPVAYLRAHLGRKPLSGHGVIDVFNIDHLPDRVRDQLEKLAASALVVVDKADDPALLLLRALEDLQEVLIVAMQAARYPSVKRGFEHYRKIVVSVRSVMEGASGRLAVDSYETNWRWLDSHIWEINDIAARAGERVAIAATGAVYGRCVDALSSTDIGFFAAQAQNYSQLWSTLLLKADENENALEHLLVSLRDLTEYTVPYRVKHEEKIDSFAAAALGVWISILSEAYEKNKDQWATRALTYHSGLYRFTAKTSQMKSEVQQSAILLIAWLLYRRDTFGVDTGGAISQVLSSIKLDFSDMNSALRAAVGARRSENYDLIRRWEMTSAMPMYEARLVRASEFVFKAGILVLTKLPPLAPGSVPREFYDYSLAAGQYIEPLKSEIDPSWGIKEEYLDTVASALKLVIERYRGESQQRLKAAKLEEERVSKFLEALADEVRQSSRLLELVEPSEDQQVDSENSRVFGQRLSVPKLYFVETEVHGDPDHLGANVGRMIRVSEERLALIQLFSWGKSTSLSFVNSARKISRWAELASAPVVLLFGSYDVASLLNFNYDTSTIKVDGVTIEALQVYVLNDVEEHIALLDRAKLPRLVRRPEQGGSLKEIEGTQVSVSVVDKGDTDSDGVPSVEVEFGSLVQPVHPEITEVEFIRITDLPTEHFRVDDFAEDVPRS</sequence>
<evidence type="ECO:0000313" key="3">
    <source>
        <dbReference type="Proteomes" id="UP000481360"/>
    </source>
</evidence>
<organism evidence="2 3">
    <name type="scientific">Lentzea alba</name>
    <dbReference type="NCBI Taxonomy" id="2714351"/>
    <lineage>
        <taxon>Bacteria</taxon>
        <taxon>Bacillati</taxon>
        <taxon>Actinomycetota</taxon>
        <taxon>Actinomycetes</taxon>
        <taxon>Pseudonocardiales</taxon>
        <taxon>Pseudonocardiaceae</taxon>
        <taxon>Lentzea</taxon>
    </lineage>
</organism>
<accession>A0A7C9RNA0</accession>
<name>A0A7C9RNA0_9PSEU</name>
<keyword evidence="3" id="KW-1185">Reference proteome</keyword>
<dbReference type="RefSeq" id="WP_166045255.1">
    <property type="nucleotide sequence ID" value="NZ_JAAMPJ010000002.1"/>
</dbReference>
<dbReference type="EMBL" id="JAAMPJ010000002">
    <property type="protein sequence ID" value="NGY59211.1"/>
    <property type="molecule type" value="Genomic_DNA"/>
</dbReference>
<keyword evidence="1" id="KW-1133">Transmembrane helix</keyword>
<comment type="caution">
    <text evidence="2">The sequence shown here is derived from an EMBL/GenBank/DDBJ whole genome shotgun (WGS) entry which is preliminary data.</text>
</comment>
<feature type="transmembrane region" description="Helical" evidence="1">
    <location>
        <begin position="12"/>
        <end position="35"/>
    </location>
</feature>
<reference evidence="2 3" key="1">
    <citation type="submission" date="2020-03" db="EMBL/GenBank/DDBJ databases">
        <title>Isolation and identification of active actinomycetes.</title>
        <authorList>
            <person name="Sun X."/>
        </authorList>
    </citation>
    <scope>NUCLEOTIDE SEQUENCE [LARGE SCALE GENOMIC DNA]</scope>
    <source>
        <strain evidence="2 3">NEAU-D13</strain>
    </source>
</reference>